<comment type="caution">
    <text evidence="2">The sequence shown here is derived from an EMBL/GenBank/DDBJ whole genome shotgun (WGS) entry which is preliminary data.</text>
</comment>
<evidence type="ECO:0000259" key="1">
    <source>
        <dbReference type="Pfam" id="PF05899"/>
    </source>
</evidence>
<dbReference type="AlphaFoldDB" id="A0A158CZ13"/>
<organism evidence="2 3">
    <name type="scientific">Caballeronia hypogeia</name>
    <dbReference type="NCBI Taxonomy" id="1777140"/>
    <lineage>
        <taxon>Bacteria</taxon>
        <taxon>Pseudomonadati</taxon>
        <taxon>Pseudomonadota</taxon>
        <taxon>Betaproteobacteria</taxon>
        <taxon>Burkholderiales</taxon>
        <taxon>Burkholderiaceae</taxon>
        <taxon>Caballeronia</taxon>
    </lineage>
</organism>
<reference evidence="2" key="1">
    <citation type="submission" date="2016-01" db="EMBL/GenBank/DDBJ databases">
        <authorList>
            <person name="Peeters C."/>
        </authorList>
    </citation>
    <scope>NUCLEOTIDE SEQUENCE</scope>
    <source>
        <strain evidence="2">LMG 29322</strain>
    </source>
</reference>
<dbReference type="STRING" id="1777140.AWB79_06207"/>
<dbReference type="CDD" id="cd02227">
    <property type="entry name" value="cupin_TM1112-like"/>
    <property type="match status" value="1"/>
</dbReference>
<dbReference type="PANTHER" id="PTHR40943:SF1">
    <property type="entry name" value="CYTOPLASMIC PROTEIN"/>
    <property type="match status" value="1"/>
</dbReference>
<dbReference type="PANTHER" id="PTHR40943">
    <property type="entry name" value="CYTOPLASMIC PROTEIN-RELATED"/>
    <property type="match status" value="1"/>
</dbReference>
<dbReference type="InterPro" id="IPR011051">
    <property type="entry name" value="RmlC_Cupin_sf"/>
</dbReference>
<evidence type="ECO:0000313" key="2">
    <source>
        <dbReference type="EMBL" id="SAK87604.1"/>
    </source>
</evidence>
<dbReference type="InterPro" id="IPR008579">
    <property type="entry name" value="UGlyAH_Cupin_dom"/>
</dbReference>
<gene>
    <name evidence="2" type="ORF">AWB79_06207</name>
</gene>
<name>A0A158CZ13_9BURK</name>
<dbReference type="InterPro" id="IPR014710">
    <property type="entry name" value="RmlC-like_jellyroll"/>
</dbReference>
<proteinExistence type="predicted"/>
<sequence>MKDNVSNLVILDAASVEPKINAPFFAGTVQGDPQTRTWVNEGSREQGFLAGIWEATEGTFAMDYPVWEFCHIIAGRCIIREEGREAVELKAGDGFVCRKGLKGTWEVVETMTKHFVVRI</sequence>
<dbReference type="SUPFAM" id="SSF51182">
    <property type="entry name" value="RmlC-like cupins"/>
    <property type="match status" value="1"/>
</dbReference>
<protein>
    <submittedName>
        <fullName evidence="2">Cupin</fullName>
    </submittedName>
</protein>
<dbReference type="Gene3D" id="2.60.120.10">
    <property type="entry name" value="Jelly Rolls"/>
    <property type="match status" value="1"/>
</dbReference>
<dbReference type="RefSeq" id="WP_061171241.1">
    <property type="nucleotide sequence ID" value="NZ_FCOA02000031.1"/>
</dbReference>
<evidence type="ECO:0000313" key="3">
    <source>
        <dbReference type="Proteomes" id="UP000054851"/>
    </source>
</evidence>
<dbReference type="OrthoDB" id="9799053at2"/>
<feature type="domain" description="(S)-ureidoglycine aminohydrolase cupin" evidence="1">
    <location>
        <begin position="44"/>
        <end position="115"/>
    </location>
</feature>
<dbReference type="EMBL" id="FCOA02000031">
    <property type="protein sequence ID" value="SAK87604.1"/>
    <property type="molecule type" value="Genomic_DNA"/>
</dbReference>
<dbReference type="Proteomes" id="UP000054851">
    <property type="component" value="Unassembled WGS sequence"/>
</dbReference>
<dbReference type="Pfam" id="PF05899">
    <property type="entry name" value="Cupin_3"/>
    <property type="match status" value="1"/>
</dbReference>
<accession>A0A158CZ13</accession>
<keyword evidence="3" id="KW-1185">Reference proteome</keyword>